<gene>
    <name evidence="1" type="ORF">DERYTH_LOCUS8013</name>
</gene>
<organism evidence="1 2">
    <name type="scientific">Dentiscutata erythropus</name>
    <dbReference type="NCBI Taxonomy" id="1348616"/>
    <lineage>
        <taxon>Eukaryota</taxon>
        <taxon>Fungi</taxon>
        <taxon>Fungi incertae sedis</taxon>
        <taxon>Mucoromycota</taxon>
        <taxon>Glomeromycotina</taxon>
        <taxon>Glomeromycetes</taxon>
        <taxon>Diversisporales</taxon>
        <taxon>Gigasporaceae</taxon>
        <taxon>Dentiscutata</taxon>
    </lineage>
</organism>
<evidence type="ECO:0000313" key="1">
    <source>
        <dbReference type="EMBL" id="CAG8608532.1"/>
    </source>
</evidence>
<reference evidence="1" key="1">
    <citation type="submission" date="2021-06" db="EMBL/GenBank/DDBJ databases">
        <authorList>
            <person name="Kallberg Y."/>
            <person name="Tangrot J."/>
            <person name="Rosling A."/>
        </authorList>
    </citation>
    <scope>NUCLEOTIDE SEQUENCE</scope>
    <source>
        <strain evidence="1">MA453B</strain>
    </source>
</reference>
<dbReference type="InterPro" id="IPR027417">
    <property type="entry name" value="P-loop_NTPase"/>
</dbReference>
<comment type="caution">
    <text evidence="1">The sequence shown here is derived from an EMBL/GenBank/DDBJ whole genome shotgun (WGS) entry which is preliminary data.</text>
</comment>
<keyword evidence="2" id="KW-1185">Reference proteome</keyword>
<dbReference type="SUPFAM" id="SSF52540">
    <property type="entry name" value="P-loop containing nucleoside triphosphate hydrolases"/>
    <property type="match status" value="1"/>
</dbReference>
<proteinExistence type="predicted"/>
<sequence>MLTPHHGYSLYYNISGLYDVGKSTLVHEAAKEVGCGVIYVDVPTNVEKFGDEFAKALNISFDKPISLTLALLRNICGIPLKSDLFENLWKPAVIIYDNVDRLALKNPNLLDVLQDDADVSEYIPLFVTSEGTVRRMRGRSSWYRAALTFEIGDMTKDESMDYLVNKSEIPLREAEQFYNLLGGRIEHLTIAVDLFKNTPSFEEAGINPGGHYHNIAKKIVKILLEKGKIKYFDYYAIVNDRKVADFLLATNIFSVRPAKLDINFNSKLIESIIREKIVSLY</sequence>
<accession>A0A9N9GGF1</accession>
<dbReference type="OrthoDB" id="511599at2759"/>
<name>A0A9N9GGF1_9GLOM</name>
<protein>
    <submittedName>
        <fullName evidence="1">12308_t:CDS:1</fullName>
    </submittedName>
</protein>
<dbReference type="Proteomes" id="UP000789405">
    <property type="component" value="Unassembled WGS sequence"/>
</dbReference>
<dbReference type="Gene3D" id="3.40.50.300">
    <property type="entry name" value="P-loop containing nucleotide triphosphate hydrolases"/>
    <property type="match status" value="1"/>
</dbReference>
<dbReference type="EMBL" id="CAJVPY010004039">
    <property type="protein sequence ID" value="CAG8608532.1"/>
    <property type="molecule type" value="Genomic_DNA"/>
</dbReference>
<evidence type="ECO:0000313" key="2">
    <source>
        <dbReference type="Proteomes" id="UP000789405"/>
    </source>
</evidence>
<dbReference type="AlphaFoldDB" id="A0A9N9GGF1"/>